<protein>
    <submittedName>
        <fullName evidence="1">Uncharacterized protein</fullName>
    </submittedName>
</protein>
<evidence type="ECO:0000313" key="2">
    <source>
        <dbReference type="Proteomes" id="UP000660729"/>
    </source>
</evidence>
<reference evidence="1" key="1">
    <citation type="submission" date="2020-04" db="EMBL/GenBank/DDBJ databases">
        <title>Draft genome resource of the tomato pathogen Pseudocercospora fuligena.</title>
        <authorList>
            <person name="Zaccaron A."/>
        </authorList>
    </citation>
    <scope>NUCLEOTIDE SEQUENCE</scope>
    <source>
        <strain evidence="1">PF001</strain>
    </source>
</reference>
<gene>
    <name evidence="1" type="ORF">HII31_04007</name>
</gene>
<organism evidence="1 2">
    <name type="scientific">Pseudocercospora fuligena</name>
    <dbReference type="NCBI Taxonomy" id="685502"/>
    <lineage>
        <taxon>Eukaryota</taxon>
        <taxon>Fungi</taxon>
        <taxon>Dikarya</taxon>
        <taxon>Ascomycota</taxon>
        <taxon>Pezizomycotina</taxon>
        <taxon>Dothideomycetes</taxon>
        <taxon>Dothideomycetidae</taxon>
        <taxon>Mycosphaerellales</taxon>
        <taxon>Mycosphaerellaceae</taxon>
        <taxon>Pseudocercospora</taxon>
    </lineage>
</organism>
<evidence type="ECO:0000313" key="1">
    <source>
        <dbReference type="EMBL" id="KAF7194745.1"/>
    </source>
</evidence>
<dbReference type="Proteomes" id="UP000660729">
    <property type="component" value="Unassembled WGS sequence"/>
</dbReference>
<keyword evidence="2" id="KW-1185">Reference proteome</keyword>
<comment type="caution">
    <text evidence="1">The sequence shown here is derived from an EMBL/GenBank/DDBJ whole genome shotgun (WGS) entry which is preliminary data.</text>
</comment>
<dbReference type="OrthoDB" id="10625779at2759"/>
<accession>A0A8H6RMW0</accession>
<sequence>MPPNAASRVFAIAELMEMILLNVTATTETFEFRHRSSPPDNIEYTRKTAANTLLGVKRVCRAFQETIDGSPALQRRITQPPSIPWELVFEDPVEGA</sequence>
<dbReference type="EMBL" id="JABCIY010000056">
    <property type="protein sequence ID" value="KAF7194745.1"/>
    <property type="molecule type" value="Genomic_DNA"/>
</dbReference>
<dbReference type="AlphaFoldDB" id="A0A8H6RMW0"/>
<name>A0A8H6RMW0_9PEZI</name>
<proteinExistence type="predicted"/>